<dbReference type="Proteomes" id="UP000611215">
    <property type="component" value="Unassembled WGS sequence"/>
</dbReference>
<name>A0ABS0EIS4_9FLAO</name>
<reference evidence="1 2" key="1">
    <citation type="submission" date="2020-11" db="EMBL/GenBank/DDBJ databases">
        <title>Winogradskyella marina sp. nov., isolated from marine sediment.</title>
        <authorList>
            <person name="Bo J."/>
            <person name="Wang S."/>
            <person name="Song X."/>
            <person name="Du Z."/>
        </authorList>
    </citation>
    <scope>NUCLEOTIDE SEQUENCE [LARGE SCALE GENOMIC DNA]</scope>
    <source>
        <strain evidence="1 2">F6397</strain>
    </source>
</reference>
<dbReference type="EMBL" id="JADOET010000008">
    <property type="protein sequence ID" value="MBF8150355.1"/>
    <property type="molecule type" value="Genomic_DNA"/>
</dbReference>
<keyword evidence="2" id="KW-1185">Reference proteome</keyword>
<evidence type="ECO:0008006" key="3">
    <source>
        <dbReference type="Google" id="ProtNLM"/>
    </source>
</evidence>
<protein>
    <recommendedName>
        <fullName evidence="3">DUF4488 domain-containing protein</fullName>
    </recommendedName>
</protein>
<dbReference type="RefSeq" id="WP_195871626.1">
    <property type="nucleotide sequence ID" value="NZ_JADOET010000008.1"/>
</dbReference>
<proteinExistence type="predicted"/>
<gene>
    <name evidence="1" type="ORF">ITJ86_10645</name>
</gene>
<accession>A0ABS0EIS4</accession>
<evidence type="ECO:0000313" key="2">
    <source>
        <dbReference type="Proteomes" id="UP000611215"/>
    </source>
</evidence>
<comment type="caution">
    <text evidence="1">The sequence shown here is derived from an EMBL/GenBank/DDBJ whole genome shotgun (WGS) entry which is preliminary data.</text>
</comment>
<evidence type="ECO:0000313" key="1">
    <source>
        <dbReference type="EMBL" id="MBF8150355.1"/>
    </source>
</evidence>
<sequence length="135" mass="15510">MKYLFTFFIIPFFLLNTTTQKENFVGKWLGEDQSEIGYLIFDTEGYAAFEIEGQVMGGKEFYMKGKKGKMTYSINYDTKPIEVDFTLTKIESGESKKILGIAEFTDKNTLQFNLSFDAARPTEFGEDSIVLKRVQ</sequence>
<organism evidence="1 2">
    <name type="scientific">Winogradskyella marina</name>
    <dbReference type="NCBI Taxonomy" id="2785530"/>
    <lineage>
        <taxon>Bacteria</taxon>
        <taxon>Pseudomonadati</taxon>
        <taxon>Bacteroidota</taxon>
        <taxon>Flavobacteriia</taxon>
        <taxon>Flavobacteriales</taxon>
        <taxon>Flavobacteriaceae</taxon>
        <taxon>Winogradskyella</taxon>
    </lineage>
</organism>